<accession>A0ABT1JM09</accession>
<name>A0ABT1JM09_ACTCY</name>
<dbReference type="EMBL" id="AUBJ02000001">
    <property type="protein sequence ID" value="MCP2333163.1"/>
    <property type="molecule type" value="Genomic_DNA"/>
</dbReference>
<feature type="domain" description="YCII-related" evidence="2">
    <location>
        <begin position="11"/>
        <end position="85"/>
    </location>
</feature>
<evidence type="ECO:0000256" key="1">
    <source>
        <dbReference type="ARBA" id="ARBA00007689"/>
    </source>
</evidence>
<dbReference type="InterPro" id="IPR005545">
    <property type="entry name" value="YCII"/>
</dbReference>
<comment type="similarity">
    <text evidence="1">Belongs to the YciI family.</text>
</comment>
<dbReference type="SUPFAM" id="SSF54909">
    <property type="entry name" value="Dimeric alpha+beta barrel"/>
    <property type="match status" value="1"/>
</dbReference>
<protein>
    <recommendedName>
        <fullName evidence="2">YCII-related domain-containing protein</fullName>
    </recommendedName>
</protein>
<keyword evidence="4" id="KW-1185">Reference proteome</keyword>
<dbReference type="Pfam" id="PF03795">
    <property type="entry name" value="YCII"/>
    <property type="match status" value="1"/>
</dbReference>
<reference evidence="3 4" key="1">
    <citation type="submission" date="2022-06" db="EMBL/GenBank/DDBJ databases">
        <title>Genomic Encyclopedia of Type Strains, Phase I: the one thousand microbial genomes (KMG-I) project.</title>
        <authorList>
            <person name="Kyrpides N."/>
        </authorList>
    </citation>
    <scope>NUCLEOTIDE SEQUENCE [LARGE SCALE GENOMIC DNA]</scope>
    <source>
        <strain evidence="3 4">DSM 43889</strain>
    </source>
</reference>
<dbReference type="PANTHER" id="PTHR33606">
    <property type="entry name" value="PROTEIN YCII"/>
    <property type="match status" value="1"/>
</dbReference>
<evidence type="ECO:0000313" key="3">
    <source>
        <dbReference type="EMBL" id="MCP2333163.1"/>
    </source>
</evidence>
<proteinExistence type="inferred from homology"/>
<dbReference type="Gene3D" id="3.30.70.1060">
    <property type="entry name" value="Dimeric alpha+beta barrel"/>
    <property type="match status" value="1"/>
</dbReference>
<sequence>MARFAVEFSYSADTETRHAARPRHRDYLAALAERGVLLAAGPWADDTGALLVYEVPDEAALREVLTADPYTPAGVITRTRIREWTPVLGAWLGTSGG</sequence>
<dbReference type="Proteomes" id="UP000791080">
    <property type="component" value="Unassembled WGS sequence"/>
</dbReference>
<gene>
    <name evidence="3" type="ORF">G443_003433</name>
</gene>
<evidence type="ECO:0000313" key="4">
    <source>
        <dbReference type="Proteomes" id="UP000791080"/>
    </source>
</evidence>
<organism evidence="3 4">
    <name type="scientific">Actinoalloteichus caeruleus DSM 43889</name>
    <dbReference type="NCBI Taxonomy" id="1120930"/>
    <lineage>
        <taxon>Bacteria</taxon>
        <taxon>Bacillati</taxon>
        <taxon>Actinomycetota</taxon>
        <taxon>Actinomycetes</taxon>
        <taxon>Pseudonocardiales</taxon>
        <taxon>Pseudonocardiaceae</taxon>
        <taxon>Actinoalloteichus</taxon>
        <taxon>Actinoalloteichus cyanogriseus</taxon>
    </lineage>
</organism>
<dbReference type="PANTHER" id="PTHR33606:SF3">
    <property type="entry name" value="PROTEIN YCII"/>
    <property type="match status" value="1"/>
</dbReference>
<dbReference type="InterPro" id="IPR051807">
    <property type="entry name" value="Sec-metab_biosynth-assoc"/>
</dbReference>
<evidence type="ECO:0000259" key="2">
    <source>
        <dbReference type="Pfam" id="PF03795"/>
    </source>
</evidence>
<dbReference type="InterPro" id="IPR011008">
    <property type="entry name" value="Dimeric_a/b-barrel"/>
</dbReference>
<dbReference type="RefSeq" id="WP_026419719.1">
    <property type="nucleotide sequence ID" value="NZ_AUBJ02000001.1"/>
</dbReference>
<comment type="caution">
    <text evidence="3">The sequence shown here is derived from an EMBL/GenBank/DDBJ whole genome shotgun (WGS) entry which is preliminary data.</text>
</comment>